<proteinExistence type="predicted"/>
<gene>
    <name evidence="3" type="primary">fxsT</name>
    <name evidence="3" type="ORF">ACKI1S_22825</name>
</gene>
<dbReference type="Pfam" id="PF13374">
    <property type="entry name" value="TPR_10"/>
    <property type="match status" value="1"/>
</dbReference>
<sequence>MGNHSLPGGEHVTISYAGFNRPWASWIVHQLRARGLDATARRWDPRVDRPFDEEFRALLAAEGRILLVLDNWYFKLGPIPEEDWQRVLSQLVPPDADRFAAVSLATQEMPGSVDLLSPVDLHDLDEHEAVRRLLRRLAIDPAQPSVPLPTDAPRFPNEPPEVLDIPRRNRRFTGRDAELEHIHTLLNAGAEHDSAPPRLVLYGVTGTGKTQIAAEYAHRFGNDYDVIWWIDATHRANARERLAALAPRLGLPVGERIGERIRAVQEMMRSDERGRRLLVFDGADDASQLADLLPDGHGHVLLTATTRAWSGVPGVHEVDIRSFSRLESVAFVRRRAPRVTAAEADALASAVQDLPLLLAQTAAWLDANELPVGEYIRQLRDTSEPGISVESSYPKGFRTAWTITLNTLRERHHKAAMLLSLLAFFSPNEIPVRLLTGVHYKDLHGDLDELVRDPRAWHLALRRLSEYTAVRLDYQQDPAENPAVEQVRMHRLYHRFLREALGPDEAKLYSDMACQVLISADPRRPADTRDWGRYARLIPHLEFAGAFDNPRPAIQELVLNCIEYLRVRGEYRSGLKLCDEVLAHWQQTLEPSHGALLSLQYKRGSILRQAGHYREAERLGRSVVGRLTADRPADHPDLLRAKDGLGSTLLALGQFTQARELFTGAAARFAEQFGTEAPPTLAARHNLGLALMLLGRYTEAREVHRAVLQIRQRRLRSRHYLTLHSGAVYARLIRLLGDYPEAASRLEQIVRTLRQITDERHPQSIMADHQLGLCRRRAGDYEEARERLSSAAFRAAQVLGPNHPETLVAEADYATFQREHGDLGSAVKYAESVAERYARLLGGPHPYSIGTRANVGMALGHAGDHDAALRYAESAHQEMAAAVGRDHPWTLGCALNVSAARSRAYDVEGAHESSHDTLLRSIRVLGPVHPLTLSAKMALADDLRALGRAPQAATFEQDAVRQLAGTLGPEHPHTRDARRRVRPYWDFEPQPL</sequence>
<dbReference type="EMBL" id="JBJVNE010000011">
    <property type="protein sequence ID" value="MFM9648971.1"/>
    <property type="molecule type" value="Genomic_DNA"/>
</dbReference>
<dbReference type="InterPro" id="IPR041664">
    <property type="entry name" value="AAA_16"/>
</dbReference>
<accession>A0ABW9IM87</accession>
<dbReference type="InterPro" id="IPR027417">
    <property type="entry name" value="P-loop_NTPase"/>
</dbReference>
<dbReference type="InterPro" id="IPR003593">
    <property type="entry name" value="AAA+_ATPase"/>
</dbReference>
<dbReference type="Pfam" id="PF13191">
    <property type="entry name" value="AAA_16"/>
    <property type="match status" value="1"/>
</dbReference>
<name>A0ABW9IM87_STRGJ</name>
<dbReference type="PANTHER" id="PTHR46082:SF6">
    <property type="entry name" value="AAA+ ATPASE DOMAIN-CONTAINING PROTEIN-RELATED"/>
    <property type="match status" value="1"/>
</dbReference>
<keyword evidence="4" id="KW-1185">Reference proteome</keyword>
<dbReference type="NCBIfam" id="NF040586">
    <property type="entry name" value="FxSxx_TPR"/>
    <property type="match status" value="1"/>
</dbReference>
<dbReference type="GeneID" id="93766814"/>
<comment type="caution">
    <text evidence="3">The sequence shown here is derived from an EMBL/GenBank/DDBJ whole genome shotgun (WGS) entry which is preliminary data.</text>
</comment>
<dbReference type="InterPro" id="IPR000157">
    <property type="entry name" value="TIR_dom"/>
</dbReference>
<organism evidence="3 4">
    <name type="scientific">Streptomyces galilaeus</name>
    <dbReference type="NCBI Taxonomy" id="33899"/>
    <lineage>
        <taxon>Bacteria</taxon>
        <taxon>Bacillati</taxon>
        <taxon>Actinomycetota</taxon>
        <taxon>Actinomycetes</taxon>
        <taxon>Kitasatosporales</taxon>
        <taxon>Streptomycetaceae</taxon>
        <taxon>Streptomyces</taxon>
    </lineage>
</organism>
<dbReference type="Pfam" id="PF13424">
    <property type="entry name" value="TPR_12"/>
    <property type="match status" value="3"/>
</dbReference>
<evidence type="ECO:0000256" key="1">
    <source>
        <dbReference type="SAM" id="MobiDB-lite"/>
    </source>
</evidence>
<dbReference type="Gene3D" id="1.25.40.10">
    <property type="entry name" value="Tetratricopeptide repeat domain"/>
    <property type="match status" value="2"/>
</dbReference>
<evidence type="ECO:0000313" key="4">
    <source>
        <dbReference type="Proteomes" id="UP001631993"/>
    </source>
</evidence>
<dbReference type="SUPFAM" id="SSF48452">
    <property type="entry name" value="TPR-like"/>
    <property type="match status" value="2"/>
</dbReference>
<feature type="domain" description="AAA+ ATPase" evidence="2">
    <location>
        <begin position="195"/>
        <end position="332"/>
    </location>
</feature>
<evidence type="ECO:0000259" key="2">
    <source>
        <dbReference type="SMART" id="SM00382"/>
    </source>
</evidence>
<dbReference type="PANTHER" id="PTHR46082">
    <property type="entry name" value="ATP/GTP-BINDING PROTEIN-RELATED"/>
    <property type="match status" value="1"/>
</dbReference>
<protein>
    <submittedName>
        <fullName evidence="3">FxSxx-COOH system tetratricopeptide repeat protein</fullName>
    </submittedName>
</protein>
<dbReference type="Gene3D" id="3.40.50.300">
    <property type="entry name" value="P-loop containing nucleotide triphosphate hydrolases"/>
    <property type="match status" value="1"/>
</dbReference>
<dbReference type="Proteomes" id="UP001631993">
    <property type="component" value="Unassembled WGS sequence"/>
</dbReference>
<reference evidence="3 4" key="1">
    <citation type="submission" date="2024-12" db="EMBL/GenBank/DDBJ databases">
        <title>Forecasting of Potato common scab and diversities of Pathogenic streptomyces spp. in china.</title>
        <authorList>
            <person name="Handique U."/>
            <person name="Wu J."/>
        </authorList>
    </citation>
    <scope>NUCLEOTIDE SEQUENCE [LARGE SCALE GENOMIC DNA]</scope>
    <source>
        <strain evidence="3 4">ZRIMU1585</strain>
    </source>
</reference>
<feature type="region of interest" description="Disordered" evidence="1">
    <location>
        <begin position="145"/>
        <end position="164"/>
    </location>
</feature>
<dbReference type="SMART" id="SM00382">
    <property type="entry name" value="AAA"/>
    <property type="match status" value="1"/>
</dbReference>
<dbReference type="RefSeq" id="WP_150469470.1">
    <property type="nucleotide sequence ID" value="NZ_BMVS01000024.1"/>
</dbReference>
<dbReference type="Pfam" id="PF13676">
    <property type="entry name" value="TIR_2"/>
    <property type="match status" value="1"/>
</dbReference>
<dbReference type="InterPro" id="IPR053137">
    <property type="entry name" value="NLR-like"/>
</dbReference>
<dbReference type="SUPFAM" id="SSF52540">
    <property type="entry name" value="P-loop containing nucleoside triphosphate hydrolases"/>
    <property type="match status" value="1"/>
</dbReference>
<dbReference type="InterPro" id="IPR011990">
    <property type="entry name" value="TPR-like_helical_dom_sf"/>
</dbReference>
<evidence type="ECO:0000313" key="3">
    <source>
        <dbReference type="EMBL" id="MFM9648971.1"/>
    </source>
</evidence>